<dbReference type="AlphaFoldDB" id="A0A1Y0ID44"/>
<evidence type="ECO:0000259" key="1">
    <source>
        <dbReference type="SMART" id="SM00487"/>
    </source>
</evidence>
<evidence type="ECO:0000313" key="3">
    <source>
        <dbReference type="Proteomes" id="UP000196027"/>
    </source>
</evidence>
<dbReference type="EMBL" id="CP021425">
    <property type="protein sequence ID" value="ARU57696.1"/>
    <property type="molecule type" value="Genomic_DNA"/>
</dbReference>
<gene>
    <name evidence="2" type="ORF">OLMES_3674</name>
</gene>
<evidence type="ECO:0000313" key="2">
    <source>
        <dbReference type="EMBL" id="ARU57696.1"/>
    </source>
</evidence>
<name>A0A1Y0ID44_9GAMM</name>
<dbReference type="OrthoDB" id="9804145at2"/>
<dbReference type="GO" id="GO:0005524">
    <property type="term" value="F:ATP binding"/>
    <property type="evidence" value="ECO:0007669"/>
    <property type="project" value="InterPro"/>
</dbReference>
<dbReference type="PANTHER" id="PTHR47396:SF1">
    <property type="entry name" value="ATP-DEPENDENT HELICASE IRC3-RELATED"/>
    <property type="match status" value="1"/>
</dbReference>
<keyword evidence="3" id="KW-1185">Reference proteome</keyword>
<dbReference type="PANTHER" id="PTHR47396">
    <property type="entry name" value="TYPE I RESTRICTION ENZYME ECOKI R PROTEIN"/>
    <property type="match status" value="1"/>
</dbReference>
<dbReference type="KEGG" id="ome:OLMES_3674"/>
<accession>A0A1Y0ID44</accession>
<dbReference type="InterPro" id="IPR014001">
    <property type="entry name" value="Helicase_ATP-bd"/>
</dbReference>
<dbReference type="GO" id="GO:0003677">
    <property type="term" value="F:DNA binding"/>
    <property type="evidence" value="ECO:0007669"/>
    <property type="project" value="InterPro"/>
</dbReference>
<dbReference type="InterPro" id="IPR027417">
    <property type="entry name" value="P-loop_NTPase"/>
</dbReference>
<reference evidence="2 3" key="1">
    <citation type="submission" date="2017-05" db="EMBL/GenBank/DDBJ databases">
        <title>Genomic insights into alkan degradation activity of Oleiphilus messinensis.</title>
        <authorList>
            <person name="Kozyavkin S.A."/>
            <person name="Slesarev A.I."/>
            <person name="Golyshin P.N."/>
            <person name="Korzhenkov A."/>
            <person name="Golyshina O.N."/>
            <person name="Toshchakov S.V."/>
        </authorList>
    </citation>
    <scope>NUCLEOTIDE SEQUENCE [LARGE SCALE GENOMIC DNA]</scope>
    <source>
        <strain evidence="2 3">ME102</strain>
    </source>
</reference>
<organism evidence="2 3">
    <name type="scientific">Oleiphilus messinensis</name>
    <dbReference type="NCBI Taxonomy" id="141451"/>
    <lineage>
        <taxon>Bacteria</taxon>
        <taxon>Pseudomonadati</taxon>
        <taxon>Pseudomonadota</taxon>
        <taxon>Gammaproteobacteria</taxon>
        <taxon>Oceanospirillales</taxon>
        <taxon>Oleiphilaceae</taxon>
        <taxon>Oleiphilus</taxon>
    </lineage>
</organism>
<dbReference type="GO" id="GO:0016787">
    <property type="term" value="F:hydrolase activity"/>
    <property type="evidence" value="ECO:0007669"/>
    <property type="project" value="InterPro"/>
</dbReference>
<proteinExistence type="predicted"/>
<feature type="domain" description="Helicase ATP-binding" evidence="1">
    <location>
        <begin position="15"/>
        <end position="280"/>
    </location>
</feature>
<dbReference type="GO" id="GO:0005829">
    <property type="term" value="C:cytosol"/>
    <property type="evidence" value="ECO:0007669"/>
    <property type="project" value="TreeGrafter"/>
</dbReference>
<dbReference type="RefSeq" id="WP_087462564.1">
    <property type="nucleotide sequence ID" value="NZ_CP021425.1"/>
</dbReference>
<dbReference type="Gene3D" id="3.40.50.300">
    <property type="entry name" value="P-loop containing nucleotide triphosphate hydrolases"/>
    <property type="match status" value="1"/>
</dbReference>
<dbReference type="Pfam" id="PF04851">
    <property type="entry name" value="ResIII"/>
    <property type="match status" value="1"/>
</dbReference>
<sequence length="899" mass="101683">MFALKSYQKRAVDSLESFLLRCQQSNVEDAYRDTLEDQGMPALAYKHYGFEEIPYVCLRIPTGGGKTVLGSHAVEVTARKYLNTDAPITLWLVPTNTIRLQTVEALKTPGHPYRAKLDTAFNHQVLVLDIDEVTQVRPQDIGNKAIVVVSTLANLRVTDTSGRKVYAYHENFEPHFSKVPANHPSMSILERVSEEDIKENGLSEREIGKIKYSFANLLAIYRPLVIVDEAHNARTSLTFEALRRVHPAAVIELTATPNTTNSNGSNVLFHVSASELKAEEMIKLPIVLTEHQNWQDAIQDAVINRNKLENDAQKDEEYIRPIALFQAEPKNGEVTVEVLKSHLTNELNIDESKIAIATGNQRELDGVNLFEDSCPIEYIITIEALKEGWDCSFAYVFCSVKQVSSSKDAEQLLGRVLRMPFAKRRVIEDLNRAYAHLATSKFSKAAQELTDKLIAMGFEEMEVAAFLKEQAPTVGQGDMFAGSAYEEPRRPVAPPQSIVVELPEIPDLSGLSEDQKSQFAMTKTDDGNAVVRVTGEVSETIHKALKKYVSKKADKDKLDRDVRVHNQAIEAAKAPSEAGESFGSLPLVCADLQGELELVEPEVFLHAHNWNLLDYPAELKNFRLNETTNSFNIDIDGNSLSYKVADEKEVVAFNQGFMDVTENDLVRWLDRELRQPDILQSQLIKFISILINKLCQQHNISLTALVRNKYPLSRAIAEQIKLHRKKAQKEGYQESLFGNESNACLSDEFVYEFRPEQYPSRSPYYSGRYKFQKHFFPQNLIEDLKATGEEFACAQALDGMEQVKYWIRNLVKRDHSSFWLPLAHGKFYPDFICQLQDSRMLVVEYKGEAYVSNDDSAEKRAIGEKWAELGGDNYLFIMAVLQDSEGRDVRQQILNLIEA</sequence>
<dbReference type="InterPro" id="IPR050742">
    <property type="entry name" value="Helicase_Restrict-Modif_Enz"/>
</dbReference>
<dbReference type="REBASE" id="203408">
    <property type="entry name" value="OmeME102ORF3675P"/>
</dbReference>
<dbReference type="InterPro" id="IPR006935">
    <property type="entry name" value="Helicase/UvrB_N"/>
</dbReference>
<dbReference type="Proteomes" id="UP000196027">
    <property type="component" value="Chromosome"/>
</dbReference>
<dbReference type="SMART" id="SM00487">
    <property type="entry name" value="DEXDc"/>
    <property type="match status" value="1"/>
</dbReference>
<dbReference type="SUPFAM" id="SSF52540">
    <property type="entry name" value="P-loop containing nucleoside triphosphate hydrolases"/>
    <property type="match status" value="2"/>
</dbReference>
<protein>
    <submittedName>
        <fullName evidence="2">Type III restriction protein res subunit</fullName>
    </submittedName>
</protein>